<dbReference type="GO" id="GO:0008171">
    <property type="term" value="F:O-methyltransferase activity"/>
    <property type="evidence" value="ECO:0007669"/>
    <property type="project" value="InterPro"/>
</dbReference>
<dbReference type="Gene3D" id="3.40.50.150">
    <property type="entry name" value="Vaccinia Virus protein VP39"/>
    <property type="match status" value="1"/>
</dbReference>
<dbReference type="PANTHER" id="PTHR43836:SF9">
    <property type="entry name" value="O-METHYLTRANSFERASE"/>
    <property type="match status" value="1"/>
</dbReference>
<protein>
    <recommendedName>
        <fullName evidence="6">Methyltransferase</fullName>
    </recommendedName>
</protein>
<reference evidence="4 5" key="1">
    <citation type="journal article" date="2016" name="Nat. Commun.">
        <title>Thousands of microbial genomes shed light on interconnected biogeochemical processes in an aquifer system.</title>
        <authorList>
            <person name="Anantharaman K."/>
            <person name="Brown C.T."/>
            <person name="Hug L.A."/>
            <person name="Sharon I."/>
            <person name="Castelle C.J."/>
            <person name="Probst A.J."/>
            <person name="Thomas B.C."/>
            <person name="Singh A."/>
            <person name="Wilkins M.J."/>
            <person name="Karaoz U."/>
            <person name="Brodie E.L."/>
            <person name="Williams K.H."/>
            <person name="Hubbard S.S."/>
            <person name="Banfield J.F."/>
        </authorList>
    </citation>
    <scope>NUCLEOTIDE SEQUENCE [LARGE SCALE GENOMIC DNA]</scope>
</reference>
<dbReference type="InterPro" id="IPR002935">
    <property type="entry name" value="SAM_O-MeTrfase"/>
</dbReference>
<keyword evidence="3" id="KW-0949">S-adenosyl-L-methionine</keyword>
<keyword evidence="2" id="KW-0808">Transferase</keyword>
<dbReference type="CDD" id="cd02440">
    <property type="entry name" value="AdoMet_MTases"/>
    <property type="match status" value="1"/>
</dbReference>
<dbReference type="SUPFAM" id="SSF53335">
    <property type="entry name" value="S-adenosyl-L-methionine-dependent methyltransferases"/>
    <property type="match status" value="1"/>
</dbReference>
<name>A0A1F5GCD7_9BACT</name>
<dbReference type="PROSITE" id="PS51682">
    <property type="entry name" value="SAM_OMT_I"/>
    <property type="match status" value="1"/>
</dbReference>
<organism evidence="4 5">
    <name type="scientific">Candidatus Curtissbacteria bacterium RIFCSPHIGHO2_01_FULL_40_12</name>
    <dbReference type="NCBI Taxonomy" id="1797710"/>
    <lineage>
        <taxon>Bacteria</taxon>
        <taxon>Candidatus Curtissiibacteriota</taxon>
    </lineage>
</organism>
<sequence length="183" mass="20329">MTPADRVIAEIEQNQAKTYLPIIGPEKGQVLVKMVKLVRPKLVVEVGTLVGYSALLIAKHLPDAGRVVTFEIDREVAKIAKKNIEIAGFSHKIDLIVGDAKKTLGRIGKQVDLLFLDAAKEEYLAYLKLVEPLLRKKAVVVADNVKIFADDVSDFLEYVRYSGKYNSEVFDFGQDAVEVSIKL</sequence>
<accession>A0A1F5GCD7</accession>
<dbReference type="Pfam" id="PF01596">
    <property type="entry name" value="Methyltransf_3"/>
    <property type="match status" value="1"/>
</dbReference>
<comment type="caution">
    <text evidence="4">The sequence shown here is derived from an EMBL/GenBank/DDBJ whole genome shotgun (WGS) entry which is preliminary data.</text>
</comment>
<evidence type="ECO:0000256" key="2">
    <source>
        <dbReference type="ARBA" id="ARBA00022679"/>
    </source>
</evidence>
<proteinExistence type="predicted"/>
<evidence type="ECO:0008006" key="6">
    <source>
        <dbReference type="Google" id="ProtNLM"/>
    </source>
</evidence>
<dbReference type="EMBL" id="MFAY01000006">
    <property type="protein sequence ID" value="OGD89543.1"/>
    <property type="molecule type" value="Genomic_DNA"/>
</dbReference>
<dbReference type="Proteomes" id="UP000178577">
    <property type="component" value="Unassembled WGS sequence"/>
</dbReference>
<evidence type="ECO:0000313" key="5">
    <source>
        <dbReference type="Proteomes" id="UP000178577"/>
    </source>
</evidence>
<dbReference type="GO" id="GO:0032259">
    <property type="term" value="P:methylation"/>
    <property type="evidence" value="ECO:0007669"/>
    <property type="project" value="UniProtKB-KW"/>
</dbReference>
<dbReference type="PANTHER" id="PTHR43836">
    <property type="entry name" value="CATECHOL O-METHYLTRANSFERASE 1-RELATED"/>
    <property type="match status" value="1"/>
</dbReference>
<dbReference type="AlphaFoldDB" id="A0A1F5GCD7"/>
<evidence type="ECO:0000256" key="1">
    <source>
        <dbReference type="ARBA" id="ARBA00022603"/>
    </source>
</evidence>
<evidence type="ECO:0000313" key="4">
    <source>
        <dbReference type="EMBL" id="OGD89543.1"/>
    </source>
</evidence>
<keyword evidence="1" id="KW-0489">Methyltransferase</keyword>
<gene>
    <name evidence="4" type="ORF">A2693_02045</name>
</gene>
<evidence type="ECO:0000256" key="3">
    <source>
        <dbReference type="ARBA" id="ARBA00022691"/>
    </source>
</evidence>
<dbReference type="InterPro" id="IPR029063">
    <property type="entry name" value="SAM-dependent_MTases_sf"/>
</dbReference>